<feature type="transmembrane region" description="Helical" evidence="14">
    <location>
        <begin position="119"/>
        <end position="136"/>
    </location>
</feature>
<evidence type="ECO:0000256" key="14">
    <source>
        <dbReference type="SAM" id="Phobius"/>
    </source>
</evidence>
<comment type="function">
    <text evidence="12">Normally needed for pro-sigma E processing during sporulation but can be bypassed in vegetative cells. Activates SpoIIAA by dephosphorylation.</text>
</comment>
<dbReference type="PROSITE" id="PS51746">
    <property type="entry name" value="PPM_2"/>
    <property type="match status" value="1"/>
</dbReference>
<feature type="transmembrane region" description="Helical" evidence="14">
    <location>
        <begin position="249"/>
        <end position="266"/>
    </location>
</feature>
<dbReference type="Gene3D" id="3.60.40.10">
    <property type="entry name" value="PPM-type phosphatase domain"/>
    <property type="match status" value="1"/>
</dbReference>
<feature type="transmembrane region" description="Helical" evidence="14">
    <location>
        <begin position="272"/>
        <end position="289"/>
    </location>
</feature>
<evidence type="ECO:0000256" key="7">
    <source>
        <dbReference type="ARBA" id="ARBA00022969"/>
    </source>
</evidence>
<dbReference type="Proteomes" id="UP000624041">
    <property type="component" value="Unassembled WGS sequence"/>
</dbReference>
<keyword evidence="6" id="KW-0904">Protein phosphatase</keyword>
<dbReference type="RefSeq" id="WP_156857410.1">
    <property type="nucleotide sequence ID" value="NZ_BMOS01000027.1"/>
</dbReference>
<dbReference type="AlphaFoldDB" id="A0A918D3Y7"/>
<dbReference type="GO" id="GO:0005886">
    <property type="term" value="C:plasma membrane"/>
    <property type="evidence" value="ECO:0007669"/>
    <property type="project" value="UniProtKB-SubCell"/>
</dbReference>
<evidence type="ECO:0000256" key="9">
    <source>
        <dbReference type="ARBA" id="ARBA00023136"/>
    </source>
</evidence>
<sequence>MMQSVEPAGYVGWKEKVQKKKQHPWKTKAKVLFIDRGLLLVMIGFLLGRAVILSAVSPFALAFLASVWLMQRKKTLHALLAISLGAVTYSFEHTGFIMLSVLVFLILLAIFMQLNREKLILPFAVGFATMLPRIFLYSLQGPITSYEWLLIVVEGVLGAVLVLIFMQSIPLLSPKRYKPALRNEEIVCMIILIASILTGTIGWVIYGAALEQIFARYFVLVFAYVGGAAIGSTVGVVVGLILSLANVANLFQMSLLAFSGLLGGLLKEGRKFGVAAGLLVGTLLIVIYGESFTLAHSLTESFIAIFLFFITPASWFSSISRYIPGTEEHAQEQQQYSQKVRDVTAKRVKQFSGVFDALARSFAVGESDPSSHLAKKRDTDQFLSQVTERTCQSCFMKERCWEKDFDKTYQLMEGVKEAYAKNQEPSLKIRKEFENHCVKSKKTLEVMKEEMTFYMANDHLRRQVLESKRIVADQLFGVSEVMDDFANEILKEREHHEKQELQIIEALKGLGIELEKLDIYQLNKGSVDIEIMVSFYDYHGEGEKLIAPVLTDILGEMIVVKDEEISPFPNGYSYLSFGSAKEYIVETGAANAAKGGGFISGDSFKTMELGEGKYAMAISDGMGNGRRAHEESEETLRLLQQILQIGIPEKVAIKSINSILALRTTDEMFATLDLAVIDLNHAMVKFLKVSASPSFVKRGDEILKIEAGNLPMGILHDVDIDIVSDQLISGDLLIMISDGVFDGPRHVENTDLWLKRTLKEMKTEDPQEIADLLLEEVIRTKSGEIDDDMTVLVAKIKKNQPKWASVPIYRSVTG</sequence>
<evidence type="ECO:0000256" key="12">
    <source>
        <dbReference type="ARBA" id="ARBA00058752"/>
    </source>
</evidence>
<feature type="transmembrane region" description="Helical" evidence="14">
    <location>
        <begin position="186"/>
        <end position="206"/>
    </location>
</feature>
<name>A0A918D3Y7_9BACI</name>
<reference evidence="16" key="2">
    <citation type="submission" date="2020-09" db="EMBL/GenBank/DDBJ databases">
        <authorList>
            <person name="Sun Q."/>
            <person name="Ohkuma M."/>
        </authorList>
    </citation>
    <scope>NUCLEOTIDE SEQUENCE</scope>
    <source>
        <strain evidence="16">JCM 17251</strain>
    </source>
</reference>
<dbReference type="FunFam" id="3.60.40.10:FF:000100">
    <property type="entry name" value="Stage II sporulation protein E"/>
    <property type="match status" value="1"/>
</dbReference>
<dbReference type="NCBIfam" id="TIGR02865">
    <property type="entry name" value="spore_II_E"/>
    <property type="match status" value="1"/>
</dbReference>
<evidence type="ECO:0000256" key="2">
    <source>
        <dbReference type="ARBA" id="ARBA00013081"/>
    </source>
</evidence>
<dbReference type="Pfam" id="PF07228">
    <property type="entry name" value="SpoIIE"/>
    <property type="match status" value="1"/>
</dbReference>
<comment type="caution">
    <text evidence="16">The sequence shown here is derived from an EMBL/GenBank/DDBJ whole genome shotgun (WGS) entry which is preliminary data.</text>
</comment>
<feature type="transmembrane region" description="Helical" evidence="14">
    <location>
        <begin position="38"/>
        <end position="63"/>
    </location>
</feature>
<protein>
    <recommendedName>
        <fullName evidence="13">Stage II sporulation protein E</fullName>
        <ecNumber evidence="2">3.1.3.16</ecNumber>
    </recommendedName>
</protein>
<evidence type="ECO:0000256" key="5">
    <source>
        <dbReference type="ARBA" id="ARBA00022801"/>
    </source>
</evidence>
<proteinExistence type="predicted"/>
<evidence type="ECO:0000313" key="16">
    <source>
        <dbReference type="EMBL" id="GGN63443.1"/>
    </source>
</evidence>
<keyword evidence="17" id="KW-1185">Reference proteome</keyword>
<reference evidence="16" key="1">
    <citation type="journal article" date="2014" name="Int. J. Syst. Evol. Microbiol.">
        <title>Complete genome sequence of Corynebacterium casei LMG S-19264T (=DSM 44701T), isolated from a smear-ripened cheese.</title>
        <authorList>
            <consortium name="US DOE Joint Genome Institute (JGI-PGF)"/>
            <person name="Walter F."/>
            <person name="Albersmeier A."/>
            <person name="Kalinowski J."/>
            <person name="Ruckert C."/>
        </authorList>
    </citation>
    <scope>NUCLEOTIDE SEQUENCE</scope>
    <source>
        <strain evidence="16">JCM 17251</strain>
    </source>
</reference>
<dbReference type="InterPro" id="IPR001932">
    <property type="entry name" value="PPM-type_phosphatase-like_dom"/>
</dbReference>
<dbReference type="SUPFAM" id="SSF81606">
    <property type="entry name" value="PP2C-like"/>
    <property type="match status" value="1"/>
</dbReference>
<keyword evidence="4 14" id="KW-0812">Transmembrane</keyword>
<dbReference type="InterPro" id="IPR045768">
    <property type="entry name" value="SpoIIE_N"/>
</dbReference>
<dbReference type="PANTHER" id="PTHR43156:SF2">
    <property type="entry name" value="STAGE II SPORULATION PROTEIN E"/>
    <property type="match status" value="1"/>
</dbReference>
<feature type="transmembrane region" description="Helical" evidence="14">
    <location>
        <begin position="301"/>
        <end position="323"/>
    </location>
</feature>
<evidence type="ECO:0000256" key="13">
    <source>
        <dbReference type="ARBA" id="ARBA00074959"/>
    </source>
</evidence>
<evidence type="ECO:0000256" key="11">
    <source>
        <dbReference type="ARBA" id="ARBA00048336"/>
    </source>
</evidence>
<dbReference type="InterPro" id="IPR036457">
    <property type="entry name" value="PPM-type-like_dom_sf"/>
</dbReference>
<evidence type="ECO:0000256" key="10">
    <source>
        <dbReference type="ARBA" id="ARBA00047761"/>
    </source>
</evidence>
<dbReference type="EC" id="3.1.3.16" evidence="2"/>
<keyword evidence="7" id="KW-0749">Sporulation</keyword>
<dbReference type="InterPro" id="IPR052016">
    <property type="entry name" value="Bact_Sigma-Reg"/>
</dbReference>
<organism evidence="16 17">
    <name type="scientific">Oceanobacillus indicireducens</name>
    <dbReference type="NCBI Taxonomy" id="1004261"/>
    <lineage>
        <taxon>Bacteria</taxon>
        <taxon>Bacillati</taxon>
        <taxon>Bacillota</taxon>
        <taxon>Bacilli</taxon>
        <taxon>Bacillales</taxon>
        <taxon>Bacillaceae</taxon>
        <taxon>Oceanobacillus</taxon>
    </lineage>
</organism>
<dbReference type="SMART" id="SM00331">
    <property type="entry name" value="PP2C_SIG"/>
    <property type="match status" value="1"/>
</dbReference>
<keyword evidence="3" id="KW-1003">Cell membrane</keyword>
<dbReference type="PANTHER" id="PTHR43156">
    <property type="entry name" value="STAGE II SPORULATION PROTEIN E-RELATED"/>
    <property type="match status" value="1"/>
</dbReference>
<evidence type="ECO:0000313" key="17">
    <source>
        <dbReference type="Proteomes" id="UP000624041"/>
    </source>
</evidence>
<dbReference type="InterPro" id="IPR014221">
    <property type="entry name" value="SpoII_E"/>
</dbReference>
<evidence type="ECO:0000259" key="15">
    <source>
        <dbReference type="PROSITE" id="PS51746"/>
    </source>
</evidence>
<feature type="transmembrane region" description="Helical" evidence="14">
    <location>
        <begin position="148"/>
        <end position="166"/>
    </location>
</feature>
<comment type="subcellular location">
    <subcellularLocation>
        <location evidence="1">Cell membrane</location>
        <topology evidence="1">Multi-pass membrane protein</topology>
    </subcellularLocation>
</comment>
<keyword evidence="9 14" id="KW-0472">Membrane</keyword>
<accession>A0A918D3Y7</accession>
<evidence type="ECO:0000256" key="3">
    <source>
        <dbReference type="ARBA" id="ARBA00022475"/>
    </source>
</evidence>
<comment type="catalytic activity">
    <reaction evidence="11">
        <text>O-phospho-L-threonyl-[protein] + H2O = L-threonyl-[protein] + phosphate</text>
        <dbReference type="Rhea" id="RHEA:47004"/>
        <dbReference type="Rhea" id="RHEA-COMP:11060"/>
        <dbReference type="Rhea" id="RHEA-COMP:11605"/>
        <dbReference type="ChEBI" id="CHEBI:15377"/>
        <dbReference type="ChEBI" id="CHEBI:30013"/>
        <dbReference type="ChEBI" id="CHEBI:43474"/>
        <dbReference type="ChEBI" id="CHEBI:61977"/>
        <dbReference type="EC" id="3.1.3.16"/>
    </reaction>
</comment>
<comment type="catalytic activity">
    <reaction evidence="10">
        <text>O-phospho-L-seryl-[protein] + H2O = L-seryl-[protein] + phosphate</text>
        <dbReference type="Rhea" id="RHEA:20629"/>
        <dbReference type="Rhea" id="RHEA-COMP:9863"/>
        <dbReference type="Rhea" id="RHEA-COMP:11604"/>
        <dbReference type="ChEBI" id="CHEBI:15377"/>
        <dbReference type="ChEBI" id="CHEBI:29999"/>
        <dbReference type="ChEBI" id="CHEBI:43474"/>
        <dbReference type="ChEBI" id="CHEBI:83421"/>
        <dbReference type="EC" id="3.1.3.16"/>
    </reaction>
</comment>
<dbReference type="Pfam" id="PF19732">
    <property type="entry name" value="SpoIIE_N"/>
    <property type="match status" value="1"/>
</dbReference>
<feature type="domain" description="PPM-type phosphatase" evidence="15">
    <location>
        <begin position="586"/>
        <end position="796"/>
    </location>
</feature>
<evidence type="ECO:0000256" key="8">
    <source>
        <dbReference type="ARBA" id="ARBA00022989"/>
    </source>
</evidence>
<evidence type="ECO:0000256" key="6">
    <source>
        <dbReference type="ARBA" id="ARBA00022912"/>
    </source>
</evidence>
<feature type="transmembrane region" description="Helical" evidence="14">
    <location>
        <begin position="97"/>
        <end position="114"/>
    </location>
</feature>
<keyword evidence="5" id="KW-0378">Hydrolase</keyword>
<keyword evidence="8 14" id="KW-1133">Transmembrane helix</keyword>
<dbReference type="SMART" id="SM00332">
    <property type="entry name" value="PP2Cc"/>
    <property type="match status" value="1"/>
</dbReference>
<evidence type="ECO:0000256" key="1">
    <source>
        <dbReference type="ARBA" id="ARBA00004651"/>
    </source>
</evidence>
<dbReference type="EMBL" id="BMOS01000027">
    <property type="protein sequence ID" value="GGN63443.1"/>
    <property type="molecule type" value="Genomic_DNA"/>
</dbReference>
<dbReference type="GO" id="GO:0030435">
    <property type="term" value="P:sporulation resulting in formation of a cellular spore"/>
    <property type="evidence" value="ECO:0007669"/>
    <property type="project" value="UniProtKB-KW"/>
</dbReference>
<evidence type="ECO:0000256" key="4">
    <source>
        <dbReference type="ARBA" id="ARBA00022692"/>
    </source>
</evidence>
<feature type="transmembrane region" description="Helical" evidence="14">
    <location>
        <begin position="218"/>
        <end position="242"/>
    </location>
</feature>
<gene>
    <name evidence="16" type="primary">spoIIE</name>
    <name evidence="16" type="ORF">GCM10007971_30350</name>
</gene>
<dbReference type="GO" id="GO:0004722">
    <property type="term" value="F:protein serine/threonine phosphatase activity"/>
    <property type="evidence" value="ECO:0007669"/>
    <property type="project" value="UniProtKB-EC"/>
</dbReference>